<sequence>MYFLKNIDTVLSSMHTEGIYILHRLFITCALVMLTLTGCSLFGQIHTETEPANATNLAVKHIYKLPKTSNAAHHLKRFNDPQLSQLISVALVDAPDMHSAKARIKRAQQLAKIAYSSLWPFIDSSGYLEKAYFPIHGTVPPPFNSIKVDQAKIADIGLKFNYELDFWGKNRENLASKVSETFAAQMDLAETQLVLSTAVATTYFDIQNNIIQQRLAKENAHLLKQLADIIVGREQQGIESNIPVKTALANAQAAILSIEDYKRAEMQSRHQLAVLMGKNPLNTQIDTATFVYNKKQLLLPAVIPANILAQRPDIASARALTEAAAHQVNVAKTAFFPNINLKGLLSLQSLYFSKAFNIWLQNDNASAAFDLPIFDAGARRANLGVNYAQYELSVNQYNQTILNSLQQVSDQLSALKTLNTQITAQNQALNSTESNYKLFQARYTQGIIDYTQLIEIKQLLIQQKAALYNLQTRQKQAFVVLLAALGGEL</sequence>
<dbReference type="PANTHER" id="PTHR30203">
    <property type="entry name" value="OUTER MEMBRANE CATION EFFLUX PROTEIN"/>
    <property type="match status" value="1"/>
</dbReference>
<comment type="similarity">
    <text evidence="2 10">Belongs to the outer membrane factor (OMF) (TC 1.B.17) family.</text>
</comment>
<dbReference type="Proteomes" id="UP000255110">
    <property type="component" value="Unassembled WGS sequence"/>
</dbReference>
<dbReference type="InterPro" id="IPR010131">
    <property type="entry name" value="MdtP/NodT-like"/>
</dbReference>
<keyword evidence="6 10" id="KW-0472">Membrane</keyword>
<evidence type="ECO:0000256" key="10">
    <source>
        <dbReference type="RuleBase" id="RU362097"/>
    </source>
</evidence>
<evidence type="ECO:0000256" key="5">
    <source>
        <dbReference type="ARBA" id="ARBA00022729"/>
    </source>
</evidence>
<dbReference type="Gene3D" id="2.20.200.10">
    <property type="entry name" value="Outer membrane efflux proteins (OEP)"/>
    <property type="match status" value="1"/>
</dbReference>
<dbReference type="InterPro" id="IPR003423">
    <property type="entry name" value="OMP_efflux"/>
</dbReference>
<evidence type="ECO:0000256" key="8">
    <source>
        <dbReference type="ARBA" id="ARBA00023288"/>
    </source>
</evidence>
<keyword evidence="11" id="KW-1133">Transmembrane helix</keyword>
<reference evidence="13 15" key="2">
    <citation type="submission" date="2018-06" db="EMBL/GenBank/DDBJ databases">
        <authorList>
            <consortium name="Pathogen Informatics"/>
            <person name="Doyle S."/>
        </authorList>
    </citation>
    <scope>NUCLEOTIDE SEQUENCE [LARGE SCALE GENOMIC DNA]</scope>
    <source>
        <strain evidence="13 15">NCTC11991</strain>
    </source>
</reference>
<evidence type="ECO:0000256" key="3">
    <source>
        <dbReference type="ARBA" id="ARBA00022452"/>
    </source>
</evidence>
<evidence type="ECO:0000256" key="2">
    <source>
        <dbReference type="ARBA" id="ARBA00007613"/>
    </source>
</evidence>
<evidence type="ECO:0000256" key="1">
    <source>
        <dbReference type="ARBA" id="ARBA00004370"/>
    </source>
</evidence>
<keyword evidence="5" id="KW-0732">Signal</keyword>
<evidence type="ECO:0000256" key="4">
    <source>
        <dbReference type="ARBA" id="ARBA00022692"/>
    </source>
</evidence>
<name>A0A378L472_9GAMM</name>
<dbReference type="EMBL" id="LNYZ01000025">
    <property type="protein sequence ID" value="KTD72126.1"/>
    <property type="molecule type" value="Genomic_DNA"/>
</dbReference>
<gene>
    <name evidence="13" type="primary">ttgC_1</name>
    <name evidence="12" type="ORF">Lstg_2637</name>
    <name evidence="13" type="ORF">NCTC11991_00463</name>
</gene>
<dbReference type="NCBIfam" id="TIGR01845">
    <property type="entry name" value="outer_NodT"/>
    <property type="match status" value="1"/>
</dbReference>
<evidence type="ECO:0000256" key="11">
    <source>
        <dbReference type="SAM" id="Phobius"/>
    </source>
</evidence>
<comment type="function">
    <text evidence="9">Could be involved in resistance to puromycin, acriflavine and tetraphenylarsonium chloride.</text>
</comment>
<evidence type="ECO:0000313" key="12">
    <source>
        <dbReference type="EMBL" id="KTD72126.1"/>
    </source>
</evidence>
<dbReference type="Pfam" id="PF02321">
    <property type="entry name" value="OEP"/>
    <property type="match status" value="2"/>
</dbReference>
<keyword evidence="7 10" id="KW-0564">Palmitate</keyword>
<evidence type="ECO:0000313" key="15">
    <source>
        <dbReference type="Proteomes" id="UP000255110"/>
    </source>
</evidence>
<evidence type="ECO:0000313" key="13">
    <source>
        <dbReference type="EMBL" id="STY21885.1"/>
    </source>
</evidence>
<keyword evidence="8 10" id="KW-0449">Lipoprotein</keyword>
<reference evidence="12 14" key="1">
    <citation type="submission" date="2015-11" db="EMBL/GenBank/DDBJ databases">
        <title>Genomic analysis of 38 Legionella species identifies large and diverse effector repertoires.</title>
        <authorList>
            <person name="Burstein D."/>
            <person name="Amaro F."/>
            <person name="Zusman T."/>
            <person name="Lifshitz Z."/>
            <person name="Cohen O."/>
            <person name="Gilbert J.A."/>
            <person name="Pupko T."/>
            <person name="Shuman H.A."/>
            <person name="Segal G."/>
        </authorList>
    </citation>
    <scope>NUCLEOTIDE SEQUENCE [LARGE SCALE GENOMIC DNA]</scope>
    <source>
        <strain evidence="12 14">SC-18-C9</strain>
    </source>
</reference>
<evidence type="ECO:0000313" key="14">
    <source>
        <dbReference type="Proteomes" id="UP000054820"/>
    </source>
</evidence>
<dbReference type="STRING" id="460.Lstg_2637"/>
<keyword evidence="3 10" id="KW-1134">Transmembrane beta strand</keyword>
<organism evidence="13 15">
    <name type="scientific">Legionella steigerwaltii</name>
    <dbReference type="NCBI Taxonomy" id="460"/>
    <lineage>
        <taxon>Bacteria</taxon>
        <taxon>Pseudomonadati</taxon>
        <taxon>Pseudomonadota</taxon>
        <taxon>Gammaproteobacteria</taxon>
        <taxon>Legionellales</taxon>
        <taxon>Legionellaceae</taxon>
        <taxon>Legionella</taxon>
    </lineage>
</organism>
<dbReference type="GO" id="GO:0009279">
    <property type="term" value="C:cell outer membrane"/>
    <property type="evidence" value="ECO:0007669"/>
    <property type="project" value="UniProtKB-SubCell"/>
</dbReference>
<accession>A0A378L472</accession>
<feature type="transmembrane region" description="Helical" evidence="11">
    <location>
        <begin position="21"/>
        <end position="43"/>
    </location>
</feature>
<evidence type="ECO:0000256" key="6">
    <source>
        <dbReference type="ARBA" id="ARBA00023136"/>
    </source>
</evidence>
<dbReference type="AlphaFoldDB" id="A0A378L472"/>
<dbReference type="RefSeq" id="WP_238585432.1">
    <property type="nucleotide sequence ID" value="NZ_CAAAIO010000020.1"/>
</dbReference>
<dbReference type="EMBL" id="UGOY01000001">
    <property type="protein sequence ID" value="STY21885.1"/>
    <property type="molecule type" value="Genomic_DNA"/>
</dbReference>
<dbReference type="Proteomes" id="UP000054820">
    <property type="component" value="Unassembled WGS sequence"/>
</dbReference>
<keyword evidence="14" id="KW-1185">Reference proteome</keyword>
<dbReference type="Gene3D" id="1.20.1600.10">
    <property type="entry name" value="Outer membrane efflux proteins (OEP)"/>
    <property type="match status" value="1"/>
</dbReference>
<proteinExistence type="inferred from homology"/>
<dbReference type="GO" id="GO:0015562">
    <property type="term" value="F:efflux transmembrane transporter activity"/>
    <property type="evidence" value="ECO:0007669"/>
    <property type="project" value="InterPro"/>
</dbReference>
<evidence type="ECO:0000256" key="7">
    <source>
        <dbReference type="ARBA" id="ARBA00023139"/>
    </source>
</evidence>
<dbReference type="PANTHER" id="PTHR30203:SF20">
    <property type="entry name" value="MULTIDRUG RESISTANCE OUTER MEMBRANE PROTEIN MDTP-RELATED"/>
    <property type="match status" value="1"/>
</dbReference>
<keyword evidence="4 10" id="KW-0812">Transmembrane</keyword>
<dbReference type="SUPFAM" id="SSF56954">
    <property type="entry name" value="Outer membrane efflux proteins (OEP)"/>
    <property type="match status" value="1"/>
</dbReference>
<evidence type="ECO:0000256" key="9">
    <source>
        <dbReference type="ARBA" id="ARBA00037313"/>
    </source>
</evidence>
<protein>
    <submittedName>
        <fullName evidence="13">Outer membrane efflux protein</fullName>
    </submittedName>
</protein>
<comment type="subcellular location">
    <subcellularLocation>
        <location evidence="10">Cell outer membrane</location>
        <topology evidence="10">Lipid-anchor</topology>
    </subcellularLocation>
    <subcellularLocation>
        <location evidence="1">Membrane</location>
    </subcellularLocation>
</comment>